<evidence type="ECO:0000256" key="1">
    <source>
        <dbReference type="SAM" id="SignalP"/>
    </source>
</evidence>
<protein>
    <submittedName>
        <fullName evidence="2">Uncharacterized protein (DUF2141 family)</fullName>
    </submittedName>
</protein>
<reference evidence="2 3" key="1">
    <citation type="submission" date="2018-10" db="EMBL/GenBank/DDBJ databases">
        <title>Genomic Encyclopedia of Type Strains, Phase IV (KMG-IV): sequencing the most valuable type-strain genomes for metagenomic binning, comparative biology and taxonomic classification.</title>
        <authorList>
            <person name="Goeker M."/>
        </authorList>
    </citation>
    <scope>NUCLEOTIDE SEQUENCE [LARGE SCALE GENOMIC DNA]</scope>
    <source>
        <strain evidence="2 3">DSM 22008</strain>
    </source>
</reference>
<dbReference type="InterPro" id="IPR018673">
    <property type="entry name" value="DUF2141"/>
</dbReference>
<evidence type="ECO:0000313" key="2">
    <source>
        <dbReference type="EMBL" id="RKQ72039.1"/>
    </source>
</evidence>
<dbReference type="RefSeq" id="WP_121099899.1">
    <property type="nucleotide sequence ID" value="NZ_RBII01000001.1"/>
</dbReference>
<name>A0A420WM34_9PROT</name>
<evidence type="ECO:0000313" key="3">
    <source>
        <dbReference type="Proteomes" id="UP000282211"/>
    </source>
</evidence>
<keyword evidence="1" id="KW-0732">Signal</keyword>
<dbReference type="AlphaFoldDB" id="A0A420WM34"/>
<organism evidence="2 3">
    <name type="scientific">Litorimonas taeanensis</name>
    <dbReference type="NCBI Taxonomy" id="568099"/>
    <lineage>
        <taxon>Bacteria</taxon>
        <taxon>Pseudomonadati</taxon>
        <taxon>Pseudomonadota</taxon>
        <taxon>Alphaproteobacteria</taxon>
        <taxon>Maricaulales</taxon>
        <taxon>Robiginitomaculaceae</taxon>
    </lineage>
</organism>
<sequence length="240" mass="26374">MKRILTAIIVCLAIATGSRTAFAQFNGKAYSELEVILYDAETIERINKPKTPPLPITPSPVAPSVTAPSVLNIQPPPPPIYPRDLSPRYTMIEKGVPIIIDPQPCEPSKPDLAITIENVENSKGFIVADLHDDNEENFLNSDKVVLRIRATAQAGRTYFCLPLPSPGEYAVGIYHDENDNHKFDKGLLKIPKERFGMSNNPPFGLKAPDYSESAFTVPETGTEITIQLFSSGDILKGSKR</sequence>
<dbReference type="OrthoDB" id="9788332at2"/>
<comment type="caution">
    <text evidence="2">The sequence shown here is derived from an EMBL/GenBank/DDBJ whole genome shotgun (WGS) entry which is preliminary data.</text>
</comment>
<keyword evidence="3" id="KW-1185">Reference proteome</keyword>
<feature type="chain" id="PRO_5019419722" evidence="1">
    <location>
        <begin position="24"/>
        <end position="240"/>
    </location>
</feature>
<feature type="signal peptide" evidence="1">
    <location>
        <begin position="1"/>
        <end position="23"/>
    </location>
</feature>
<dbReference type="Pfam" id="PF09912">
    <property type="entry name" value="DUF2141"/>
    <property type="match status" value="1"/>
</dbReference>
<dbReference type="EMBL" id="RBII01000001">
    <property type="protein sequence ID" value="RKQ72039.1"/>
    <property type="molecule type" value="Genomic_DNA"/>
</dbReference>
<gene>
    <name evidence="2" type="ORF">DES40_1376</name>
</gene>
<dbReference type="Proteomes" id="UP000282211">
    <property type="component" value="Unassembled WGS sequence"/>
</dbReference>
<dbReference type="InParanoid" id="A0A420WM34"/>
<proteinExistence type="predicted"/>
<accession>A0A420WM34</accession>